<dbReference type="HOGENOM" id="CLU_033319_0_1_0"/>
<comment type="catalytic activity">
    <reaction evidence="3 4">
        <text>N-[(R)-4-phosphopantothenoyl]-L-cysteine + H(+) = (R)-4'-phosphopantetheine + CO2</text>
        <dbReference type="Rhea" id="RHEA:16793"/>
        <dbReference type="ChEBI" id="CHEBI:15378"/>
        <dbReference type="ChEBI" id="CHEBI:16526"/>
        <dbReference type="ChEBI" id="CHEBI:59458"/>
        <dbReference type="ChEBI" id="CHEBI:61723"/>
        <dbReference type="EC" id="4.1.1.36"/>
    </reaction>
</comment>
<dbReference type="STRING" id="926569.ANT_11930"/>
<evidence type="ECO:0000313" key="7">
    <source>
        <dbReference type="EMBL" id="BAJ63227.1"/>
    </source>
</evidence>
<sequence>MSNPIAGKSITLGVTGSIAAYKAADLASKLHQSGAQVDVILTDAALKFITPLTFQSVTARKAYTDADLWGGEGHVTHVAIGHAADLVIVAPASANTIAKLAYGIADNLLTVTVLASTCPLLIAPAMDAGMFSNPATQKNLEILRERGAVIVGPAEGHLASGLVGKGRMVEPLEILGEVRYLLSRKGPLAGKHVVVTAGGTQEPIDPVRFITNRSSGKQGYAVAQAALDMGADVTLITTPTALNAPCGATVIHVRTAEEMLHAVLTYSRSADLLVMSAAVADFRPAQSAEQKIKKTGKELALTLMPTRDILATVKEKRQQSGFPRHVIGFAAETEDLLNNAQKKLETKGLDMIVANNVSATDAGFEVETNRVSFLFADGRKIDLPLQSKYAVAERILEEALSWL</sequence>
<dbReference type="FunCoup" id="E8N463">
    <property type="interactions" value="394"/>
</dbReference>
<dbReference type="KEGG" id="atm:ANT_11930"/>
<gene>
    <name evidence="3 7" type="primary">coaBC</name>
    <name evidence="7" type="ordered locus">ANT_11930</name>
</gene>
<dbReference type="InterPro" id="IPR007085">
    <property type="entry name" value="DNA/pantothenate-metab_flavo_C"/>
</dbReference>
<keyword evidence="3 4" id="KW-0436">Ligase</keyword>
<comment type="pathway">
    <text evidence="3 4">Cofactor biosynthesis; coenzyme A biosynthesis; CoA from (R)-pantothenate: step 3/5.</text>
</comment>
<dbReference type="AlphaFoldDB" id="E8N463"/>
<dbReference type="GO" id="GO:0046872">
    <property type="term" value="F:metal ion binding"/>
    <property type="evidence" value="ECO:0007669"/>
    <property type="project" value="UniProtKB-KW"/>
</dbReference>
<dbReference type="EC" id="6.3.2.5" evidence="3"/>
<dbReference type="GO" id="GO:0004633">
    <property type="term" value="F:phosphopantothenoylcysteine decarboxylase activity"/>
    <property type="evidence" value="ECO:0007669"/>
    <property type="project" value="UniProtKB-UniRule"/>
</dbReference>
<dbReference type="Pfam" id="PF02441">
    <property type="entry name" value="Flavoprotein"/>
    <property type="match status" value="1"/>
</dbReference>
<feature type="binding site" evidence="3">
    <location>
        <position position="343"/>
    </location>
    <ligand>
        <name>CTP</name>
        <dbReference type="ChEBI" id="CHEBI:37563"/>
    </ligand>
</feature>
<dbReference type="GO" id="GO:0015937">
    <property type="term" value="P:coenzyme A biosynthetic process"/>
    <property type="evidence" value="ECO:0007669"/>
    <property type="project" value="UniProtKB-UniRule"/>
</dbReference>
<dbReference type="InterPro" id="IPR036551">
    <property type="entry name" value="Flavin_trans-like"/>
</dbReference>
<dbReference type="Proteomes" id="UP000008922">
    <property type="component" value="Chromosome"/>
</dbReference>
<dbReference type="InterPro" id="IPR035929">
    <property type="entry name" value="CoaB-like_sf"/>
</dbReference>
<organism evidence="7 8">
    <name type="scientific">Anaerolinea thermophila (strain DSM 14523 / JCM 11388 / NBRC 100420 / UNI-1)</name>
    <dbReference type="NCBI Taxonomy" id="926569"/>
    <lineage>
        <taxon>Bacteria</taxon>
        <taxon>Bacillati</taxon>
        <taxon>Chloroflexota</taxon>
        <taxon>Anaerolineae</taxon>
        <taxon>Anaerolineales</taxon>
        <taxon>Anaerolineaceae</taxon>
        <taxon>Anaerolinea</taxon>
    </lineage>
</organism>
<evidence type="ECO:0000313" key="8">
    <source>
        <dbReference type="Proteomes" id="UP000008922"/>
    </source>
</evidence>
<dbReference type="OrthoDB" id="9802554at2"/>
<feature type="binding site" evidence="3">
    <location>
        <position position="347"/>
    </location>
    <ligand>
        <name>CTP</name>
        <dbReference type="ChEBI" id="CHEBI:37563"/>
    </ligand>
</feature>
<keyword evidence="3" id="KW-0511">Multifunctional enzyme</keyword>
<comment type="catalytic activity">
    <reaction evidence="3 4">
        <text>(R)-4'-phosphopantothenate + L-cysteine + CTP = N-[(R)-4-phosphopantothenoyl]-L-cysteine + CMP + diphosphate + H(+)</text>
        <dbReference type="Rhea" id="RHEA:19397"/>
        <dbReference type="ChEBI" id="CHEBI:10986"/>
        <dbReference type="ChEBI" id="CHEBI:15378"/>
        <dbReference type="ChEBI" id="CHEBI:33019"/>
        <dbReference type="ChEBI" id="CHEBI:35235"/>
        <dbReference type="ChEBI" id="CHEBI:37563"/>
        <dbReference type="ChEBI" id="CHEBI:59458"/>
        <dbReference type="ChEBI" id="CHEBI:60377"/>
        <dbReference type="EC" id="6.3.2.5"/>
    </reaction>
</comment>
<accession>E8N463</accession>
<dbReference type="SUPFAM" id="SSF102645">
    <property type="entry name" value="CoaB-like"/>
    <property type="match status" value="1"/>
</dbReference>
<protein>
    <recommendedName>
        <fullName evidence="3">Coenzyme A biosynthesis bifunctional protein CoaBC</fullName>
    </recommendedName>
    <alternativeName>
        <fullName evidence="3">DNA/pantothenate metabolism flavoprotein</fullName>
    </alternativeName>
    <alternativeName>
        <fullName evidence="3">Phosphopantothenoylcysteine synthetase/decarboxylase</fullName>
        <shortName evidence="3">PPCS-PPCDC</shortName>
    </alternativeName>
    <domain>
        <recommendedName>
            <fullName evidence="3">Phosphopantothenoylcysteine decarboxylase</fullName>
            <shortName evidence="3">PPC decarboxylase</shortName>
            <shortName evidence="3">PPC-DC</shortName>
            <ecNumber evidence="3">4.1.1.36</ecNumber>
        </recommendedName>
        <alternativeName>
            <fullName evidence="3">CoaC</fullName>
        </alternativeName>
    </domain>
    <domain>
        <recommendedName>
            <fullName evidence="3">Phosphopantothenate--cysteine ligase</fullName>
            <ecNumber evidence="3">6.3.2.5</ecNumber>
        </recommendedName>
        <alternativeName>
            <fullName evidence="3">CoaB</fullName>
        </alternativeName>
        <alternativeName>
            <fullName evidence="3">Phosphopantothenoylcysteine synthetase</fullName>
            <shortName evidence="3">PPC synthetase</shortName>
            <shortName evidence="3">PPC-S</shortName>
        </alternativeName>
    </domain>
</protein>
<evidence type="ECO:0000256" key="3">
    <source>
        <dbReference type="HAMAP-Rule" id="MF_02225"/>
    </source>
</evidence>
<comment type="pathway">
    <text evidence="3 4">Cofactor biosynthesis; coenzyme A biosynthesis; CoA from (R)-pantothenate: step 2/5.</text>
</comment>
<dbReference type="RefSeq" id="WP_013559615.1">
    <property type="nucleotide sequence ID" value="NC_014960.1"/>
</dbReference>
<feature type="binding site" evidence="3">
    <location>
        <position position="291"/>
    </location>
    <ligand>
        <name>CTP</name>
        <dbReference type="ChEBI" id="CHEBI:37563"/>
    </ligand>
</feature>
<dbReference type="GO" id="GO:0071513">
    <property type="term" value="C:phosphopantothenoylcysteine decarboxylase complex"/>
    <property type="evidence" value="ECO:0007669"/>
    <property type="project" value="TreeGrafter"/>
</dbReference>
<dbReference type="InterPro" id="IPR003382">
    <property type="entry name" value="Flavoprotein"/>
</dbReference>
<evidence type="ECO:0000256" key="2">
    <source>
        <dbReference type="ARBA" id="ARBA00023239"/>
    </source>
</evidence>
<comment type="function">
    <text evidence="3">Catalyzes two sequential steps in the biosynthesis of coenzyme A. In the first step cysteine is conjugated to 4'-phosphopantothenate to form 4-phosphopantothenoylcysteine. In the second step the latter compound is decarboxylated to form 4'-phosphopantotheine.</text>
</comment>
<dbReference type="InParanoid" id="E8N463"/>
<dbReference type="UniPathway" id="UPA00241">
    <property type="reaction ID" value="UER00353"/>
</dbReference>
<dbReference type="Pfam" id="PF04127">
    <property type="entry name" value="DFP"/>
    <property type="match status" value="1"/>
</dbReference>
<evidence type="ECO:0000259" key="6">
    <source>
        <dbReference type="Pfam" id="PF04127"/>
    </source>
</evidence>
<dbReference type="PANTHER" id="PTHR14359">
    <property type="entry name" value="HOMO-OLIGOMERIC FLAVIN CONTAINING CYS DECARBOXYLASE FAMILY"/>
    <property type="match status" value="1"/>
</dbReference>
<comment type="cofactor">
    <cofactor evidence="3">
        <name>FMN</name>
        <dbReference type="ChEBI" id="CHEBI:58210"/>
    </cofactor>
    <text evidence="3">Binds 1 FMN per subunit.</text>
</comment>
<dbReference type="GO" id="GO:0015941">
    <property type="term" value="P:pantothenate catabolic process"/>
    <property type="evidence" value="ECO:0007669"/>
    <property type="project" value="InterPro"/>
</dbReference>
<evidence type="ECO:0000259" key="5">
    <source>
        <dbReference type="Pfam" id="PF02441"/>
    </source>
</evidence>
<comment type="similarity">
    <text evidence="3 4">In the N-terminal section; belongs to the HFCD (homo-oligomeric flavin containing Cys decarboxylase) superfamily.</text>
</comment>
<dbReference type="GO" id="GO:0004632">
    <property type="term" value="F:phosphopantothenate--cysteine ligase activity"/>
    <property type="evidence" value="ECO:0007669"/>
    <property type="project" value="UniProtKB-UniRule"/>
</dbReference>
<name>E8N463_ANATU</name>
<proteinExistence type="inferred from homology"/>
<comment type="similarity">
    <text evidence="3 4">In the C-terminal section; belongs to the PPC synthetase family.</text>
</comment>
<dbReference type="Gene3D" id="3.40.50.1950">
    <property type="entry name" value="Flavin prenyltransferase-like"/>
    <property type="match status" value="1"/>
</dbReference>
<dbReference type="PANTHER" id="PTHR14359:SF6">
    <property type="entry name" value="PHOSPHOPANTOTHENOYLCYSTEINE DECARBOXYLASE"/>
    <property type="match status" value="1"/>
</dbReference>
<dbReference type="InterPro" id="IPR005252">
    <property type="entry name" value="CoaBC"/>
</dbReference>
<keyword evidence="8" id="KW-1185">Reference proteome</keyword>
<dbReference type="Gene3D" id="3.40.50.10300">
    <property type="entry name" value="CoaB-like"/>
    <property type="match status" value="1"/>
</dbReference>
<keyword evidence="3" id="KW-0460">Magnesium</keyword>
<feature type="region of interest" description="Phosphopantothenoylcysteine decarboxylase" evidence="3">
    <location>
        <begin position="1"/>
        <end position="192"/>
    </location>
</feature>
<comment type="cofactor">
    <cofactor evidence="3">
        <name>Mg(2+)</name>
        <dbReference type="ChEBI" id="CHEBI:18420"/>
    </cofactor>
</comment>
<dbReference type="EC" id="4.1.1.36" evidence="3"/>
<dbReference type="SUPFAM" id="SSF52507">
    <property type="entry name" value="Homo-oligomeric flavin-containing Cys decarboxylases, HFCD"/>
    <property type="match status" value="1"/>
</dbReference>
<keyword evidence="1 3" id="KW-0210">Decarboxylase</keyword>
<reference evidence="7 8" key="1">
    <citation type="submission" date="2010-12" db="EMBL/GenBank/DDBJ databases">
        <title>Whole genome sequence of Anaerolinea thermophila UNI-1.</title>
        <authorList>
            <person name="Narita-Yamada S."/>
            <person name="Kishi E."/>
            <person name="Watanabe Y."/>
            <person name="Takasaki K."/>
            <person name="Ankai A."/>
            <person name="Oguchi A."/>
            <person name="Fukui S."/>
            <person name="Takahashi M."/>
            <person name="Yashiro I."/>
            <person name="Hosoyama A."/>
            <person name="Sekiguchi Y."/>
            <person name="Hanada S."/>
            <person name="Fujita N."/>
        </authorList>
    </citation>
    <scope>NUCLEOTIDE SEQUENCE [LARGE SCALE GENOMIC DNA]</scope>
    <source>
        <strain evidence="8">DSM 14523 / JCM 11388 / NBRC 100420 / UNI-1</strain>
    </source>
</reference>
<keyword evidence="3 4" id="KW-0288">FMN</keyword>
<dbReference type="GO" id="GO:0010181">
    <property type="term" value="F:FMN binding"/>
    <property type="evidence" value="ECO:0007669"/>
    <property type="project" value="UniProtKB-UniRule"/>
</dbReference>
<keyword evidence="3 4" id="KW-0285">Flavoprotein</keyword>
<feature type="binding site" evidence="3">
    <location>
        <position position="281"/>
    </location>
    <ligand>
        <name>CTP</name>
        <dbReference type="ChEBI" id="CHEBI:37563"/>
    </ligand>
</feature>
<feature type="domain" description="Flavoprotein" evidence="5">
    <location>
        <begin position="8"/>
        <end position="179"/>
    </location>
</feature>
<comment type="function">
    <text evidence="4">Catalyzes two steps in the biosynthesis of coenzyme A. In the first step cysteine is conjugated to 4'-phosphopantothenate to form 4-phosphopantothenoylcysteine, in the latter compound is decarboxylated to form 4'-phosphopantotheine.</text>
</comment>
<comment type="caution">
    <text evidence="3">Lacks conserved residue(s) required for the propagation of feature annotation.</text>
</comment>
<dbReference type="eggNOG" id="COG0452">
    <property type="taxonomic scope" value="Bacteria"/>
</dbReference>
<dbReference type="HAMAP" id="MF_02225">
    <property type="entry name" value="CoaBC"/>
    <property type="match status" value="1"/>
</dbReference>
<evidence type="ECO:0000256" key="1">
    <source>
        <dbReference type="ARBA" id="ARBA00022793"/>
    </source>
</evidence>
<feature type="region of interest" description="Phosphopantothenate--cysteine ligase" evidence="3">
    <location>
        <begin position="193"/>
        <end position="403"/>
    </location>
</feature>
<keyword evidence="2 3" id="KW-0456">Lyase</keyword>
<dbReference type="NCBIfam" id="TIGR00521">
    <property type="entry name" value="coaBC_dfp"/>
    <property type="match status" value="1"/>
</dbReference>
<keyword evidence="3" id="KW-0479">Metal-binding</keyword>
<feature type="domain" description="DNA/pantothenate metabolism flavoprotein C-terminal" evidence="6">
    <location>
        <begin position="188"/>
        <end position="399"/>
    </location>
</feature>
<evidence type="ECO:0000256" key="4">
    <source>
        <dbReference type="RuleBase" id="RU364078"/>
    </source>
</evidence>
<dbReference type="EMBL" id="AP012029">
    <property type="protein sequence ID" value="BAJ63227.1"/>
    <property type="molecule type" value="Genomic_DNA"/>
</dbReference>
<feature type="binding site" evidence="3">
    <location>
        <position position="329"/>
    </location>
    <ligand>
        <name>CTP</name>
        <dbReference type="ChEBI" id="CHEBI:37563"/>
    </ligand>
</feature>